<dbReference type="AlphaFoldDB" id="A0AAW1Y4A3"/>
<gene>
    <name evidence="2" type="ORF">M0R45_009472</name>
</gene>
<evidence type="ECO:0000313" key="3">
    <source>
        <dbReference type="Proteomes" id="UP001457282"/>
    </source>
</evidence>
<organism evidence="2 3">
    <name type="scientific">Rubus argutus</name>
    <name type="common">Southern blackberry</name>
    <dbReference type="NCBI Taxonomy" id="59490"/>
    <lineage>
        <taxon>Eukaryota</taxon>
        <taxon>Viridiplantae</taxon>
        <taxon>Streptophyta</taxon>
        <taxon>Embryophyta</taxon>
        <taxon>Tracheophyta</taxon>
        <taxon>Spermatophyta</taxon>
        <taxon>Magnoliopsida</taxon>
        <taxon>eudicotyledons</taxon>
        <taxon>Gunneridae</taxon>
        <taxon>Pentapetalae</taxon>
        <taxon>rosids</taxon>
        <taxon>fabids</taxon>
        <taxon>Rosales</taxon>
        <taxon>Rosaceae</taxon>
        <taxon>Rosoideae</taxon>
        <taxon>Rosoideae incertae sedis</taxon>
        <taxon>Rubus</taxon>
    </lineage>
</organism>
<comment type="caution">
    <text evidence="2">The sequence shown here is derived from an EMBL/GenBank/DDBJ whole genome shotgun (WGS) entry which is preliminary data.</text>
</comment>
<keyword evidence="3" id="KW-1185">Reference proteome</keyword>
<reference evidence="2 3" key="1">
    <citation type="journal article" date="2023" name="G3 (Bethesda)">
        <title>A chromosome-length genome assembly and annotation of blackberry (Rubus argutus, cv. 'Hillquist').</title>
        <authorList>
            <person name="Bruna T."/>
            <person name="Aryal R."/>
            <person name="Dudchenko O."/>
            <person name="Sargent D.J."/>
            <person name="Mead D."/>
            <person name="Buti M."/>
            <person name="Cavallini A."/>
            <person name="Hytonen T."/>
            <person name="Andres J."/>
            <person name="Pham M."/>
            <person name="Weisz D."/>
            <person name="Mascagni F."/>
            <person name="Usai G."/>
            <person name="Natali L."/>
            <person name="Bassil N."/>
            <person name="Fernandez G.E."/>
            <person name="Lomsadze A."/>
            <person name="Armour M."/>
            <person name="Olukolu B."/>
            <person name="Poorten T."/>
            <person name="Britton C."/>
            <person name="Davik J."/>
            <person name="Ashrafi H."/>
            <person name="Aiden E.L."/>
            <person name="Borodovsky M."/>
            <person name="Worthington M."/>
        </authorList>
    </citation>
    <scope>NUCLEOTIDE SEQUENCE [LARGE SCALE GENOMIC DNA]</scope>
    <source>
        <strain evidence="2">PI 553951</strain>
    </source>
</reference>
<proteinExistence type="predicted"/>
<feature type="region of interest" description="Disordered" evidence="1">
    <location>
        <begin position="17"/>
        <end position="53"/>
    </location>
</feature>
<name>A0AAW1Y4A3_RUBAR</name>
<protein>
    <submittedName>
        <fullName evidence="2">Uncharacterized protein</fullName>
    </submittedName>
</protein>
<sequence>MQQLWIEHRLLTAEEARCGRSGHSGGSSKDWAVRHRSGDDGESSTGSVVMDSSDGLEHGYSGSSYGEFVSVVVVLICSGHDRGGDGTHGRGKGRPWLRINGDDCRFGMAWLVG</sequence>
<dbReference type="Proteomes" id="UP001457282">
    <property type="component" value="Unassembled WGS sequence"/>
</dbReference>
<evidence type="ECO:0000313" key="2">
    <source>
        <dbReference type="EMBL" id="KAK9943880.1"/>
    </source>
</evidence>
<accession>A0AAW1Y4A3</accession>
<evidence type="ECO:0000256" key="1">
    <source>
        <dbReference type="SAM" id="MobiDB-lite"/>
    </source>
</evidence>
<dbReference type="EMBL" id="JBEDUW010000002">
    <property type="protein sequence ID" value="KAK9943880.1"/>
    <property type="molecule type" value="Genomic_DNA"/>
</dbReference>